<sequence length="114" mass="12740">MAGLALHDSDADPLTLPKADQLKSLNPGTQCGIEQLQVFSLRDQRNTCPPNIDEMKICATSLDADEWNTNCHLKVISKDQLIAQLPRAPRNLTARLASDYIETGRINWHCEPRC</sequence>
<evidence type="ECO:0000256" key="1">
    <source>
        <dbReference type="SAM" id="MobiDB-lite"/>
    </source>
</evidence>
<protein>
    <submittedName>
        <fullName evidence="2">Uncharacterized protein</fullName>
    </submittedName>
</protein>
<evidence type="ECO:0000313" key="3">
    <source>
        <dbReference type="Proteomes" id="UP000230066"/>
    </source>
</evidence>
<evidence type="ECO:0000313" key="2">
    <source>
        <dbReference type="EMBL" id="THD18217.1"/>
    </source>
</evidence>
<dbReference type="AlphaFoldDB" id="A0A4E0R956"/>
<organism evidence="2 3">
    <name type="scientific">Fasciola hepatica</name>
    <name type="common">Liver fluke</name>
    <dbReference type="NCBI Taxonomy" id="6192"/>
    <lineage>
        <taxon>Eukaryota</taxon>
        <taxon>Metazoa</taxon>
        <taxon>Spiralia</taxon>
        <taxon>Lophotrochozoa</taxon>
        <taxon>Platyhelminthes</taxon>
        <taxon>Trematoda</taxon>
        <taxon>Digenea</taxon>
        <taxon>Plagiorchiida</taxon>
        <taxon>Echinostomata</taxon>
        <taxon>Echinostomatoidea</taxon>
        <taxon>Fasciolidae</taxon>
        <taxon>Fasciola</taxon>
    </lineage>
</organism>
<comment type="caution">
    <text evidence="2">The sequence shown here is derived from an EMBL/GenBank/DDBJ whole genome shotgun (WGS) entry which is preliminary data.</text>
</comment>
<accession>A0A4E0R956</accession>
<dbReference type="EMBL" id="JXXN02015545">
    <property type="protein sequence ID" value="THD18217.1"/>
    <property type="molecule type" value="Genomic_DNA"/>
</dbReference>
<feature type="region of interest" description="Disordered" evidence="1">
    <location>
        <begin position="1"/>
        <end position="21"/>
    </location>
</feature>
<gene>
    <name evidence="2" type="ORF">D915_010515</name>
</gene>
<reference evidence="2" key="1">
    <citation type="submission" date="2019-03" db="EMBL/GenBank/DDBJ databases">
        <title>Improved annotation for the trematode Fasciola hepatica.</title>
        <authorList>
            <person name="Choi Y.-J."/>
            <person name="Martin J."/>
            <person name="Mitreva M."/>
        </authorList>
    </citation>
    <scope>NUCLEOTIDE SEQUENCE [LARGE SCALE GENOMIC DNA]</scope>
</reference>
<dbReference type="Proteomes" id="UP000230066">
    <property type="component" value="Unassembled WGS sequence"/>
</dbReference>
<keyword evidence="3" id="KW-1185">Reference proteome</keyword>
<proteinExistence type="predicted"/>
<name>A0A4E0R956_FASHE</name>